<dbReference type="InterPro" id="IPR054722">
    <property type="entry name" value="PolX-like_BBD"/>
</dbReference>
<dbReference type="PANTHER" id="PTHR13778">
    <property type="entry name" value="GLYCOSYLTRANSFERASE 8 DOMAIN-CONTAINING PROTEIN"/>
    <property type="match status" value="1"/>
</dbReference>
<feature type="domain" description="GAG-pre-integrase" evidence="7">
    <location>
        <begin position="673"/>
        <end position="726"/>
    </location>
</feature>
<comment type="pathway">
    <text evidence="2">Glycan metabolism; pectin biosynthesis.</text>
</comment>
<comment type="caution">
    <text evidence="9">The sequence shown here is derived from an EMBL/GenBank/DDBJ whole genome shotgun (WGS) entry which is preliminary data.</text>
</comment>
<dbReference type="PANTHER" id="PTHR13778:SF48">
    <property type="entry name" value="GALACTURONOSYLTRANSFERASE-LIKE 7-RELATED"/>
    <property type="match status" value="1"/>
</dbReference>
<evidence type="ECO:0000256" key="4">
    <source>
        <dbReference type="ARBA" id="ARBA00022676"/>
    </source>
</evidence>
<gene>
    <name evidence="9" type="ORF">Sradi_2618400</name>
</gene>
<protein>
    <submittedName>
        <fullName evidence="9">Galacturonosyltransferase-like 7</fullName>
    </submittedName>
</protein>
<feature type="domain" description="Retrovirus-related Pol polyprotein from transposon TNT 1-94-like beta-barrel" evidence="8">
    <location>
        <begin position="551"/>
        <end position="630"/>
    </location>
</feature>
<reference evidence="9" key="1">
    <citation type="submission" date="2020-06" db="EMBL/GenBank/DDBJ databases">
        <authorList>
            <person name="Li T."/>
            <person name="Hu X."/>
            <person name="Zhang T."/>
            <person name="Song X."/>
            <person name="Zhang H."/>
            <person name="Dai N."/>
            <person name="Sheng W."/>
            <person name="Hou X."/>
            <person name="Wei L."/>
        </authorList>
    </citation>
    <scope>NUCLEOTIDE SEQUENCE</scope>
    <source>
        <strain evidence="9">G02</strain>
        <tissue evidence="9">Leaf</tissue>
    </source>
</reference>
<dbReference type="InterPro" id="IPR002495">
    <property type="entry name" value="Glyco_trans_8"/>
</dbReference>
<dbReference type="GO" id="GO:0016757">
    <property type="term" value="F:glycosyltransferase activity"/>
    <property type="evidence" value="ECO:0007669"/>
    <property type="project" value="UniProtKB-KW"/>
</dbReference>
<evidence type="ECO:0000256" key="2">
    <source>
        <dbReference type="ARBA" id="ARBA00004877"/>
    </source>
</evidence>
<name>A0AAW2S4C4_SESRA</name>
<dbReference type="GO" id="GO:0005794">
    <property type="term" value="C:Golgi apparatus"/>
    <property type="evidence" value="ECO:0007669"/>
    <property type="project" value="TreeGrafter"/>
</dbReference>
<dbReference type="InterPro" id="IPR036397">
    <property type="entry name" value="RNaseH_sf"/>
</dbReference>
<dbReference type="SUPFAM" id="SSF53098">
    <property type="entry name" value="Ribonuclease H-like"/>
    <property type="match status" value="1"/>
</dbReference>
<organism evidence="9">
    <name type="scientific">Sesamum radiatum</name>
    <name type="common">Black benniseed</name>
    <dbReference type="NCBI Taxonomy" id="300843"/>
    <lineage>
        <taxon>Eukaryota</taxon>
        <taxon>Viridiplantae</taxon>
        <taxon>Streptophyta</taxon>
        <taxon>Embryophyta</taxon>
        <taxon>Tracheophyta</taxon>
        <taxon>Spermatophyta</taxon>
        <taxon>Magnoliopsida</taxon>
        <taxon>eudicotyledons</taxon>
        <taxon>Gunneridae</taxon>
        <taxon>Pentapetalae</taxon>
        <taxon>asterids</taxon>
        <taxon>lamiids</taxon>
        <taxon>Lamiales</taxon>
        <taxon>Pedaliaceae</taxon>
        <taxon>Sesamum</taxon>
    </lineage>
</organism>
<evidence type="ECO:0000256" key="3">
    <source>
        <dbReference type="ARBA" id="ARBA00006351"/>
    </source>
</evidence>
<dbReference type="Pfam" id="PF13976">
    <property type="entry name" value="gag_pre-integrs"/>
    <property type="match status" value="1"/>
</dbReference>
<evidence type="ECO:0000256" key="5">
    <source>
        <dbReference type="ARBA" id="ARBA00022679"/>
    </source>
</evidence>
<comment type="similarity">
    <text evidence="3">Belongs to the glycosyltransferase 8 family.</text>
</comment>
<keyword evidence="4" id="KW-0328">Glycosyltransferase</keyword>
<feature type="region of interest" description="Disordered" evidence="6">
    <location>
        <begin position="868"/>
        <end position="893"/>
    </location>
</feature>
<dbReference type="EMBL" id="JACGWJ010000011">
    <property type="protein sequence ID" value="KAL0387366.1"/>
    <property type="molecule type" value="Genomic_DNA"/>
</dbReference>
<dbReference type="GO" id="GO:0003676">
    <property type="term" value="F:nucleic acid binding"/>
    <property type="evidence" value="ECO:0007669"/>
    <property type="project" value="InterPro"/>
</dbReference>
<dbReference type="InterPro" id="IPR050748">
    <property type="entry name" value="Glycosyltrans_8_dom-fam"/>
</dbReference>
<reference evidence="9" key="2">
    <citation type="journal article" date="2024" name="Plant">
        <title>Genomic evolution and insights into agronomic trait innovations of Sesamum species.</title>
        <authorList>
            <person name="Miao H."/>
            <person name="Wang L."/>
            <person name="Qu L."/>
            <person name="Liu H."/>
            <person name="Sun Y."/>
            <person name="Le M."/>
            <person name="Wang Q."/>
            <person name="Wei S."/>
            <person name="Zheng Y."/>
            <person name="Lin W."/>
            <person name="Duan Y."/>
            <person name="Cao H."/>
            <person name="Xiong S."/>
            <person name="Wang X."/>
            <person name="Wei L."/>
            <person name="Li C."/>
            <person name="Ma Q."/>
            <person name="Ju M."/>
            <person name="Zhao R."/>
            <person name="Li G."/>
            <person name="Mu C."/>
            <person name="Tian Q."/>
            <person name="Mei H."/>
            <person name="Zhang T."/>
            <person name="Gao T."/>
            <person name="Zhang H."/>
        </authorList>
    </citation>
    <scope>NUCLEOTIDE SEQUENCE</scope>
    <source>
        <strain evidence="9">G02</strain>
    </source>
</reference>
<evidence type="ECO:0000259" key="7">
    <source>
        <dbReference type="Pfam" id="PF13976"/>
    </source>
</evidence>
<dbReference type="AlphaFoldDB" id="A0AAW2S4C4"/>
<evidence type="ECO:0000256" key="6">
    <source>
        <dbReference type="SAM" id="MobiDB-lite"/>
    </source>
</evidence>
<evidence type="ECO:0000259" key="8">
    <source>
        <dbReference type="Pfam" id="PF22936"/>
    </source>
</evidence>
<evidence type="ECO:0000313" key="9">
    <source>
        <dbReference type="EMBL" id="KAL0387366.1"/>
    </source>
</evidence>
<comment type="subcellular location">
    <subcellularLocation>
        <location evidence="1">Membrane</location>
        <topology evidence="1">Single-pass type II membrane protein</topology>
    </subcellularLocation>
</comment>
<feature type="compositionally biased region" description="Polar residues" evidence="6">
    <location>
        <begin position="877"/>
        <end position="893"/>
    </location>
</feature>
<dbReference type="Pfam" id="PF14223">
    <property type="entry name" value="Retrotran_gag_2"/>
    <property type="match status" value="1"/>
</dbReference>
<dbReference type="Pfam" id="PF01501">
    <property type="entry name" value="Glyco_transf_8"/>
    <property type="match status" value="1"/>
</dbReference>
<sequence length="893" mass="102074">MWENSCNISFHKDMIPSTRMSRLIAILISTIFLFSPSPKPAFPPTEATTPSSRPLQFHYRKPQDFKNTEANCASIKPAACAPSTVHIAMTLDTNFLRGTIAAVHSILQHSLCPENIFLHFISSNATHEPLIRYIFPSLKSRLYYFNPEIVKRNISPSIREGLEQPLNYARNYLPHLLEPCIQRVIYLDSDVLVVDDILKLWNTDLRTKAVGSPEYCHANFTKYFTPKFWSSNTLSSVFSNRLRPCTSIQWRMCRYTEKIEMWMEIQRKDRIYELGSLPPLLLVFAGNIEGIEHRWNQHGLGGDNVNGSCRGLHPGPVSLLHWSGEEGVTLPEDSSTSSSAEKGKLENKKAKDSEALYYIQTAVADHIFPRISVATSAKEAWSILQKEYQGSAKVRIIKLQTLRRDFENMKMKDSETIDEYYTKVRELVNQLKAYGEDIPEKRVVEKLLISVTEKYDPIVTTIEETKDITTLTVTELVGSLEAYEKRRKQTILRRIVTFEENHNVEIARDLDVEKDCRLKGNYQANCIEENNSSDQLFYTCNSVAETGEATWYIDSAASNHMTYNKGAFQTLDESFKTNVKLGDNHIVKVEGKGSVAINTKKGTRIINDVMYIPNLRTNLFSVGQMMEKGYTLHFGGDSCTIYDNKDKTLKIAEVRMKEHRCFPIHLQYMGRTAMKAQEDQSWLWHRRLGHFNFQGLKILHQKKMMTDLPQIQAIEGACEACLQGKQHKKPFPSGTSWRAKAVLELIHTDVCGPMRTPSHEQNRYFILFIDDYSRMTWVYFMRENPKYLRKKEQNSHGDGKIDAAGETLAKSFLGRSSLHCSLSTQQVSTKAVQNMTPIEAWSGKKPSAKHLRVFGSICYVHIPTEKRHKLEERQRKGSSSATAHSQKATESTT</sequence>
<accession>A0AAW2S4C4</accession>
<dbReference type="Gene3D" id="3.30.420.10">
    <property type="entry name" value="Ribonuclease H-like superfamily/Ribonuclease H"/>
    <property type="match status" value="1"/>
</dbReference>
<dbReference type="InterPro" id="IPR029044">
    <property type="entry name" value="Nucleotide-diphossugar_trans"/>
</dbReference>
<dbReference type="Gene3D" id="3.90.550.10">
    <property type="entry name" value="Spore Coat Polysaccharide Biosynthesis Protein SpsA, Chain A"/>
    <property type="match status" value="1"/>
</dbReference>
<dbReference type="SUPFAM" id="SSF53448">
    <property type="entry name" value="Nucleotide-diphospho-sugar transferases"/>
    <property type="match status" value="1"/>
</dbReference>
<evidence type="ECO:0000256" key="1">
    <source>
        <dbReference type="ARBA" id="ARBA00004606"/>
    </source>
</evidence>
<proteinExistence type="inferred from homology"/>
<feature type="region of interest" description="Disordered" evidence="6">
    <location>
        <begin position="327"/>
        <end position="346"/>
    </location>
</feature>
<keyword evidence="5" id="KW-0808">Transferase</keyword>
<dbReference type="GO" id="GO:0016020">
    <property type="term" value="C:membrane"/>
    <property type="evidence" value="ECO:0007669"/>
    <property type="project" value="UniProtKB-SubCell"/>
</dbReference>
<dbReference type="Pfam" id="PF22936">
    <property type="entry name" value="Pol_BBD"/>
    <property type="match status" value="1"/>
</dbReference>
<dbReference type="InterPro" id="IPR012337">
    <property type="entry name" value="RNaseH-like_sf"/>
</dbReference>
<dbReference type="InterPro" id="IPR025724">
    <property type="entry name" value="GAG-pre-integrase_dom"/>
</dbReference>